<dbReference type="KEGG" id="bkw:BkAM31D_07820"/>
<name>A0A1X9MCA9_9BACI</name>
<dbReference type="Pfam" id="PF03601">
    <property type="entry name" value="Cons_hypoth698"/>
    <property type="match status" value="1"/>
</dbReference>
<dbReference type="RefSeq" id="WP_235820371.1">
    <property type="nucleotide sequence ID" value="NZ_CP020814.1"/>
</dbReference>
<feature type="transmembrane region" description="Helical" evidence="7">
    <location>
        <begin position="21"/>
        <end position="45"/>
    </location>
</feature>
<dbReference type="GO" id="GO:0005886">
    <property type="term" value="C:plasma membrane"/>
    <property type="evidence" value="ECO:0007669"/>
    <property type="project" value="UniProtKB-SubCell"/>
</dbReference>
<feature type="transmembrane region" description="Helical" evidence="7">
    <location>
        <begin position="255"/>
        <end position="271"/>
    </location>
</feature>
<keyword evidence="3" id="KW-1003">Cell membrane</keyword>
<dbReference type="InterPro" id="IPR018383">
    <property type="entry name" value="UPF0324_pro"/>
</dbReference>
<dbReference type="EMBL" id="CP020814">
    <property type="protein sequence ID" value="ARK29773.1"/>
    <property type="molecule type" value="Genomic_DNA"/>
</dbReference>
<dbReference type="PANTHER" id="PTHR30106">
    <property type="entry name" value="INNER MEMBRANE PROTEIN YEIH-RELATED"/>
    <property type="match status" value="1"/>
</dbReference>
<organism evidence="8 9">
    <name type="scientific">Halalkalibacter krulwichiae</name>
    <dbReference type="NCBI Taxonomy" id="199441"/>
    <lineage>
        <taxon>Bacteria</taxon>
        <taxon>Bacillati</taxon>
        <taxon>Bacillota</taxon>
        <taxon>Bacilli</taxon>
        <taxon>Bacillales</taxon>
        <taxon>Bacillaceae</taxon>
        <taxon>Halalkalibacter</taxon>
    </lineage>
</organism>
<dbReference type="PANTHER" id="PTHR30106:SF2">
    <property type="entry name" value="UPF0324 INNER MEMBRANE PROTEIN YEIH"/>
    <property type="match status" value="1"/>
</dbReference>
<keyword evidence="9" id="KW-1185">Reference proteome</keyword>
<evidence type="ECO:0000256" key="5">
    <source>
        <dbReference type="ARBA" id="ARBA00022989"/>
    </source>
</evidence>
<proteinExistence type="inferred from homology"/>
<gene>
    <name evidence="8" type="ORF">BkAM31D_07820</name>
</gene>
<feature type="transmembrane region" description="Helical" evidence="7">
    <location>
        <begin position="291"/>
        <end position="308"/>
    </location>
</feature>
<evidence type="ECO:0000256" key="3">
    <source>
        <dbReference type="ARBA" id="ARBA00022475"/>
    </source>
</evidence>
<keyword evidence="6 7" id="KW-0472">Membrane</keyword>
<feature type="transmembrane region" description="Helical" evidence="7">
    <location>
        <begin position="328"/>
        <end position="355"/>
    </location>
</feature>
<accession>A0A1X9MCA9</accession>
<feature type="transmembrane region" description="Helical" evidence="7">
    <location>
        <begin position="181"/>
        <end position="207"/>
    </location>
</feature>
<evidence type="ECO:0000256" key="2">
    <source>
        <dbReference type="ARBA" id="ARBA00007977"/>
    </source>
</evidence>
<feature type="transmembrane region" description="Helical" evidence="7">
    <location>
        <begin position="65"/>
        <end position="82"/>
    </location>
</feature>
<keyword evidence="5 7" id="KW-1133">Transmembrane helix</keyword>
<evidence type="ECO:0000256" key="6">
    <source>
        <dbReference type="ARBA" id="ARBA00023136"/>
    </source>
</evidence>
<feature type="transmembrane region" description="Helical" evidence="7">
    <location>
        <begin position="119"/>
        <end position="142"/>
    </location>
</feature>
<evidence type="ECO:0000256" key="4">
    <source>
        <dbReference type="ARBA" id="ARBA00022692"/>
    </source>
</evidence>
<feature type="transmembrane region" description="Helical" evidence="7">
    <location>
        <begin position="151"/>
        <end position="169"/>
    </location>
</feature>
<evidence type="ECO:0000313" key="9">
    <source>
        <dbReference type="Proteomes" id="UP000193006"/>
    </source>
</evidence>
<dbReference type="STRING" id="199441.BkAM31D_07820"/>
<feature type="transmembrane region" description="Helical" evidence="7">
    <location>
        <begin position="94"/>
        <end position="113"/>
    </location>
</feature>
<evidence type="ECO:0000313" key="8">
    <source>
        <dbReference type="EMBL" id="ARK29773.1"/>
    </source>
</evidence>
<evidence type="ECO:0000256" key="7">
    <source>
        <dbReference type="SAM" id="Phobius"/>
    </source>
</evidence>
<keyword evidence="4 7" id="KW-0812">Transmembrane</keyword>
<comment type="similarity">
    <text evidence="2">Belongs to the UPF0324 family.</text>
</comment>
<dbReference type="Proteomes" id="UP000193006">
    <property type="component" value="Chromosome"/>
</dbReference>
<sequence>MESAKIMEKQIVKEPEQRKALFILQAFPGILLCIVIMLLGIFFAYLLGNFLTNFGILPAESSNPISGIFVAILLGILIRNVVGLKSEFEIGVKYAIKFFLKAGIILLGIRLSLLDALKLGMWGVPIILVCIASGLLVTLWLAKKLNQSNRLATLTACGTGICGVTAIMATSPAIKAKDDEVSYAIANITIFGLIGMLAYPYLAFLLFGDDPIRAGLFLGTAIHDTAQVTGAALIFDQTFQVEKVVDVATITKLTRNVFIVAVIPIMTYFFLRKEKNKAGEAYKAAKWYQLFPFFVLGFLLFSIIRTFGDAGLTKSGMAFGILTEDSWMAFYQMLSLLGSQYILGVAMAAVGLSTSFKVFKGLGMRPFYVGLAAALSVGVVSISMVYLFGGFITM</sequence>
<evidence type="ECO:0000256" key="1">
    <source>
        <dbReference type="ARBA" id="ARBA00004651"/>
    </source>
</evidence>
<comment type="subcellular location">
    <subcellularLocation>
        <location evidence="1">Cell membrane</location>
        <topology evidence="1">Multi-pass membrane protein</topology>
    </subcellularLocation>
</comment>
<protein>
    <recommendedName>
        <fullName evidence="10">Sulfate exporter family transporter</fullName>
    </recommendedName>
</protein>
<reference evidence="8 9" key="1">
    <citation type="submission" date="2017-04" db="EMBL/GenBank/DDBJ databases">
        <title>Bacillus krulwichiae AM31D Genome sequencing and assembly.</title>
        <authorList>
            <person name="Krulwich T.A."/>
            <person name="Anastor L."/>
            <person name="Ehrlich R."/>
            <person name="Ehrlich G.D."/>
            <person name="Janto B."/>
        </authorList>
    </citation>
    <scope>NUCLEOTIDE SEQUENCE [LARGE SCALE GENOMIC DNA]</scope>
    <source>
        <strain evidence="8 9">AM31D</strain>
    </source>
</reference>
<evidence type="ECO:0008006" key="10">
    <source>
        <dbReference type="Google" id="ProtNLM"/>
    </source>
</evidence>
<dbReference type="AlphaFoldDB" id="A0A1X9MCA9"/>
<feature type="transmembrane region" description="Helical" evidence="7">
    <location>
        <begin position="367"/>
        <end position="392"/>
    </location>
</feature>